<sequence>MLLLANGCLRGSRPPTAVTLARDLLPVGASVVAAASVAAAGAPLADCPSAVASVTGASAAVVAAVSGA</sequence>
<organism evidence="1 2">
    <name type="scientific">Massilia aurea</name>
    <dbReference type="NCBI Taxonomy" id="373040"/>
    <lineage>
        <taxon>Bacteria</taxon>
        <taxon>Pseudomonadati</taxon>
        <taxon>Pseudomonadota</taxon>
        <taxon>Betaproteobacteria</taxon>
        <taxon>Burkholderiales</taxon>
        <taxon>Oxalobacteraceae</taxon>
        <taxon>Telluria group</taxon>
        <taxon>Massilia</taxon>
    </lineage>
</organism>
<protein>
    <submittedName>
        <fullName evidence="1">Uncharacterized protein</fullName>
    </submittedName>
</protein>
<reference evidence="1" key="1">
    <citation type="submission" date="2014-10" db="EMBL/GenBank/DDBJ databases">
        <title>Massilia sp. genome.</title>
        <authorList>
            <person name="Xu B."/>
            <person name="Dai L."/>
            <person name="Huang Z."/>
        </authorList>
    </citation>
    <scope>NUCLEOTIDE SEQUENCE [LARGE SCALE GENOMIC DNA]</scope>
    <source>
        <strain evidence="1">CFS-1</strain>
    </source>
</reference>
<gene>
    <name evidence="1" type="ORF">NM04_09215</name>
</gene>
<accession>A0A422QM47</accession>
<proteinExistence type="predicted"/>
<name>A0A422QM47_9BURK</name>
<evidence type="ECO:0000313" key="1">
    <source>
        <dbReference type="EMBL" id="RNF31067.1"/>
    </source>
</evidence>
<comment type="caution">
    <text evidence="1">The sequence shown here is derived from an EMBL/GenBank/DDBJ whole genome shotgun (WGS) entry which is preliminary data.</text>
</comment>
<dbReference type="Proteomes" id="UP000283254">
    <property type="component" value="Unassembled WGS sequence"/>
</dbReference>
<keyword evidence="2" id="KW-1185">Reference proteome</keyword>
<dbReference type="AlphaFoldDB" id="A0A422QM47"/>
<evidence type="ECO:0000313" key="2">
    <source>
        <dbReference type="Proteomes" id="UP000283254"/>
    </source>
</evidence>
<dbReference type="EMBL" id="JSAB01000075">
    <property type="protein sequence ID" value="RNF31067.1"/>
    <property type="molecule type" value="Genomic_DNA"/>
</dbReference>